<dbReference type="Gene3D" id="3.30.470.20">
    <property type="entry name" value="ATP-grasp fold, B domain"/>
    <property type="match status" value="1"/>
</dbReference>
<keyword evidence="2" id="KW-0436">Ligase</keyword>
<dbReference type="PROSITE" id="PS50979">
    <property type="entry name" value="BC"/>
    <property type="match status" value="1"/>
</dbReference>
<dbReference type="SUPFAM" id="SSF51246">
    <property type="entry name" value="Rudiment single hybrid motif"/>
    <property type="match status" value="1"/>
</dbReference>
<accession>A0A177E5F5</accession>
<evidence type="ECO:0000256" key="6">
    <source>
        <dbReference type="ARBA" id="ARBA00048600"/>
    </source>
</evidence>
<feature type="domain" description="ATP-grasp" evidence="8">
    <location>
        <begin position="29"/>
        <end position="248"/>
    </location>
</feature>
<evidence type="ECO:0000259" key="8">
    <source>
        <dbReference type="PROSITE" id="PS50975"/>
    </source>
</evidence>
<dbReference type="STRING" id="1795632.TH606_10740"/>
<keyword evidence="4 7" id="KW-0067">ATP-binding</keyword>
<name>A0A177E5F5_9BACT</name>
<comment type="caution">
    <text evidence="10">The sequence shown here is derived from an EMBL/GenBank/DDBJ whole genome shotgun (WGS) entry which is preliminary data.</text>
</comment>
<evidence type="ECO:0000259" key="9">
    <source>
        <dbReference type="PROSITE" id="PS50979"/>
    </source>
</evidence>
<gene>
    <name evidence="10" type="ORF">TH606_10740</name>
</gene>
<keyword evidence="5" id="KW-0092">Biotin</keyword>
<evidence type="ECO:0000256" key="2">
    <source>
        <dbReference type="ARBA" id="ARBA00022598"/>
    </source>
</evidence>
<dbReference type="RefSeq" id="WP_068543928.1">
    <property type="nucleotide sequence ID" value="NZ_LSFI01000078.1"/>
</dbReference>
<dbReference type="InterPro" id="IPR011054">
    <property type="entry name" value="Rudment_hybrid_motif"/>
</dbReference>
<dbReference type="EC" id="6.3.4.14" evidence="1"/>
<evidence type="ECO:0000256" key="7">
    <source>
        <dbReference type="PROSITE-ProRule" id="PRU00409"/>
    </source>
</evidence>
<dbReference type="PANTHER" id="PTHR48095">
    <property type="entry name" value="PYRUVATE CARBOXYLASE SUBUNIT A"/>
    <property type="match status" value="1"/>
</dbReference>
<dbReference type="InterPro" id="IPR005479">
    <property type="entry name" value="CPAse_ATP-bd"/>
</dbReference>
<feature type="non-terminal residue" evidence="10">
    <location>
        <position position="1"/>
    </location>
</feature>
<evidence type="ECO:0000256" key="5">
    <source>
        <dbReference type="ARBA" id="ARBA00023267"/>
    </source>
</evidence>
<sequence length="373" mass="42770">RVVKRNNPLIFIGPRWEVIRDLGHKLMAKKVAHELGIPVIPGTINPIYNEIEAEAKAEELFLWQEEQGFEPRILIKAAAGGGGMGIEEVDNLDMVRPVFRRIRAYAKRLFGDDGVLIEVFIRDFHHIELQLLGNQFGELVHFGTRNCTIQVHRQKRIEVAPGFDPAYTDYPFDAEKVLESIVNHSLKLAAHVGYDSVGTWEWLVTRDGKHYFMEVNTRIQVENEISARISRIKGKEPNLLVEQIRAAFGDKLGYKQKDISFEGTSIEFRLIAEDVKRGFKPLSGTITRFEYPERDWLRVRTHVPQDEPYRIPTEFDPNLALGIIWGKNTPQAMERGFEFLNSLVIEGETAQGEPLATNIPYLKEKLPEILKFL</sequence>
<keyword evidence="11" id="KW-1185">Reference proteome</keyword>
<feature type="domain" description="Biotin carboxylation" evidence="9">
    <location>
        <begin position="1"/>
        <end position="373"/>
    </location>
</feature>
<dbReference type="AlphaFoldDB" id="A0A177E5F5"/>
<dbReference type="Pfam" id="PF02785">
    <property type="entry name" value="Biotin_carb_C"/>
    <property type="match status" value="1"/>
</dbReference>
<dbReference type="GO" id="GO:0046872">
    <property type="term" value="F:metal ion binding"/>
    <property type="evidence" value="ECO:0007669"/>
    <property type="project" value="InterPro"/>
</dbReference>
<evidence type="ECO:0000313" key="10">
    <source>
        <dbReference type="EMBL" id="OAG26731.1"/>
    </source>
</evidence>
<dbReference type="SMART" id="SM00878">
    <property type="entry name" value="Biotin_carb_C"/>
    <property type="match status" value="1"/>
</dbReference>
<dbReference type="PROSITE" id="PS50975">
    <property type="entry name" value="ATP_GRASP"/>
    <property type="match status" value="1"/>
</dbReference>
<protein>
    <recommendedName>
        <fullName evidence="1">biotin carboxylase</fullName>
        <ecNumber evidence="1">6.3.4.14</ecNumber>
    </recommendedName>
</protein>
<dbReference type="GO" id="GO:0005524">
    <property type="term" value="F:ATP binding"/>
    <property type="evidence" value="ECO:0007669"/>
    <property type="project" value="UniProtKB-UniRule"/>
</dbReference>
<dbReference type="EMBL" id="LSFI01000078">
    <property type="protein sequence ID" value="OAG26731.1"/>
    <property type="molecule type" value="Genomic_DNA"/>
</dbReference>
<evidence type="ECO:0000256" key="4">
    <source>
        <dbReference type="ARBA" id="ARBA00022840"/>
    </source>
</evidence>
<evidence type="ECO:0000313" key="11">
    <source>
        <dbReference type="Proteomes" id="UP000076964"/>
    </source>
</evidence>
<comment type="catalytic activity">
    <reaction evidence="6">
        <text>N(6)-biotinyl-L-lysyl-[protein] + hydrogencarbonate + ATP = N(6)-carboxybiotinyl-L-lysyl-[protein] + ADP + phosphate + H(+)</text>
        <dbReference type="Rhea" id="RHEA:13501"/>
        <dbReference type="Rhea" id="RHEA-COMP:10505"/>
        <dbReference type="Rhea" id="RHEA-COMP:10506"/>
        <dbReference type="ChEBI" id="CHEBI:15378"/>
        <dbReference type="ChEBI" id="CHEBI:17544"/>
        <dbReference type="ChEBI" id="CHEBI:30616"/>
        <dbReference type="ChEBI" id="CHEBI:43474"/>
        <dbReference type="ChEBI" id="CHEBI:83144"/>
        <dbReference type="ChEBI" id="CHEBI:83145"/>
        <dbReference type="ChEBI" id="CHEBI:456216"/>
        <dbReference type="EC" id="6.3.4.14"/>
    </reaction>
</comment>
<dbReference type="SUPFAM" id="SSF56059">
    <property type="entry name" value="Glutathione synthetase ATP-binding domain-like"/>
    <property type="match status" value="1"/>
</dbReference>
<evidence type="ECO:0000256" key="1">
    <source>
        <dbReference type="ARBA" id="ARBA00013263"/>
    </source>
</evidence>
<dbReference type="Proteomes" id="UP000076964">
    <property type="component" value="Unassembled WGS sequence"/>
</dbReference>
<dbReference type="InterPro" id="IPR013815">
    <property type="entry name" value="ATP_grasp_subdomain_1"/>
</dbReference>
<dbReference type="InterPro" id="IPR051602">
    <property type="entry name" value="ACC_Biotin_Carboxylase"/>
</dbReference>
<proteinExistence type="predicted"/>
<dbReference type="Gene3D" id="3.30.1490.20">
    <property type="entry name" value="ATP-grasp fold, A domain"/>
    <property type="match status" value="1"/>
</dbReference>
<dbReference type="GO" id="GO:0004075">
    <property type="term" value="F:biotin carboxylase activity"/>
    <property type="evidence" value="ECO:0007669"/>
    <property type="project" value="UniProtKB-EC"/>
</dbReference>
<organism evidence="10 11">
    <name type="scientific">Thermodesulfatator autotrophicus</name>
    <dbReference type="NCBI Taxonomy" id="1795632"/>
    <lineage>
        <taxon>Bacteria</taxon>
        <taxon>Pseudomonadati</taxon>
        <taxon>Thermodesulfobacteriota</taxon>
        <taxon>Thermodesulfobacteria</taxon>
        <taxon>Thermodesulfobacteriales</taxon>
        <taxon>Thermodesulfatatoraceae</taxon>
        <taxon>Thermodesulfatator</taxon>
    </lineage>
</organism>
<dbReference type="InterPro" id="IPR011761">
    <property type="entry name" value="ATP-grasp"/>
</dbReference>
<dbReference type="Gene3D" id="3.40.50.20">
    <property type="match status" value="1"/>
</dbReference>
<dbReference type="OrthoDB" id="9769961at2"/>
<reference evidence="10 11" key="1">
    <citation type="submission" date="2016-02" db="EMBL/GenBank/DDBJ databases">
        <title>Draft genome sequence of Thermodesulfatator sp. S606.</title>
        <authorList>
            <person name="Lai Q."/>
            <person name="Cao J."/>
            <person name="Dupont S."/>
            <person name="Shao Z."/>
            <person name="Jebbar M."/>
            <person name="Alain K."/>
        </authorList>
    </citation>
    <scope>NUCLEOTIDE SEQUENCE [LARGE SCALE GENOMIC DNA]</scope>
    <source>
        <strain evidence="10 11">S606</strain>
    </source>
</reference>
<dbReference type="InterPro" id="IPR005482">
    <property type="entry name" value="Biotin_COase_C"/>
</dbReference>
<dbReference type="Pfam" id="PF02786">
    <property type="entry name" value="CPSase_L_D2"/>
    <property type="match status" value="1"/>
</dbReference>
<dbReference type="PANTHER" id="PTHR48095:SF2">
    <property type="entry name" value="BIOTIN CARBOXYLASE, CHLOROPLASTIC"/>
    <property type="match status" value="1"/>
</dbReference>
<evidence type="ECO:0000256" key="3">
    <source>
        <dbReference type="ARBA" id="ARBA00022741"/>
    </source>
</evidence>
<keyword evidence="3 7" id="KW-0547">Nucleotide-binding</keyword>
<dbReference type="InterPro" id="IPR011764">
    <property type="entry name" value="Biotin_carboxylation_dom"/>
</dbReference>
<dbReference type="PROSITE" id="PS00867">
    <property type="entry name" value="CPSASE_2"/>
    <property type="match status" value="1"/>
</dbReference>